<dbReference type="Pfam" id="PF08395">
    <property type="entry name" value="7tm_7"/>
    <property type="match status" value="1"/>
</dbReference>
<evidence type="ECO:0000313" key="7">
    <source>
        <dbReference type="Proteomes" id="UP000298663"/>
    </source>
</evidence>
<protein>
    <recommendedName>
        <fullName evidence="8">Gustatory receptor</fullName>
    </recommendedName>
</protein>
<dbReference type="PANTHER" id="PTHR34492">
    <property type="entry name" value="GUSTATORY RECEPTOR FAMILY"/>
    <property type="match status" value="1"/>
</dbReference>
<dbReference type="InterPro" id="IPR013604">
    <property type="entry name" value="7TM_chemorcpt"/>
</dbReference>
<feature type="transmembrane region" description="Helical" evidence="5">
    <location>
        <begin position="378"/>
        <end position="404"/>
    </location>
</feature>
<dbReference type="GO" id="GO:0050909">
    <property type="term" value="P:sensory perception of taste"/>
    <property type="evidence" value="ECO:0007669"/>
    <property type="project" value="InterPro"/>
</dbReference>
<evidence type="ECO:0000256" key="3">
    <source>
        <dbReference type="ARBA" id="ARBA00022989"/>
    </source>
</evidence>
<organism evidence="6 7">
    <name type="scientific">Steinernema carpocapsae</name>
    <name type="common">Entomopathogenic nematode</name>
    <dbReference type="NCBI Taxonomy" id="34508"/>
    <lineage>
        <taxon>Eukaryota</taxon>
        <taxon>Metazoa</taxon>
        <taxon>Ecdysozoa</taxon>
        <taxon>Nematoda</taxon>
        <taxon>Chromadorea</taxon>
        <taxon>Rhabditida</taxon>
        <taxon>Tylenchina</taxon>
        <taxon>Panagrolaimomorpha</taxon>
        <taxon>Strongyloidoidea</taxon>
        <taxon>Steinernematidae</taxon>
        <taxon>Steinernema</taxon>
    </lineage>
</organism>
<feature type="transmembrane region" description="Helical" evidence="5">
    <location>
        <begin position="309"/>
        <end position="329"/>
    </location>
</feature>
<dbReference type="OrthoDB" id="5784962at2759"/>
<evidence type="ECO:0000256" key="1">
    <source>
        <dbReference type="ARBA" id="ARBA00004141"/>
    </source>
</evidence>
<accession>A0A4U8UMX9</accession>
<feature type="transmembrane region" description="Helical" evidence="5">
    <location>
        <begin position="152"/>
        <end position="177"/>
    </location>
</feature>
<comment type="caution">
    <text evidence="6">The sequence shown here is derived from an EMBL/GenBank/DDBJ whole genome shotgun (WGS) entry which is preliminary data.</text>
</comment>
<evidence type="ECO:0000256" key="4">
    <source>
        <dbReference type="ARBA" id="ARBA00023136"/>
    </source>
</evidence>
<evidence type="ECO:0000313" key="6">
    <source>
        <dbReference type="EMBL" id="TMS34009.1"/>
    </source>
</evidence>
<name>A0A4U8UMX9_STECR</name>
<comment type="subcellular location">
    <subcellularLocation>
        <location evidence="1">Membrane</location>
        <topology evidence="1">Multi-pass membrane protein</topology>
    </subcellularLocation>
</comment>
<evidence type="ECO:0008006" key="8">
    <source>
        <dbReference type="Google" id="ProtNLM"/>
    </source>
</evidence>
<dbReference type="GO" id="GO:0016020">
    <property type="term" value="C:membrane"/>
    <property type="evidence" value="ECO:0007669"/>
    <property type="project" value="UniProtKB-SubCell"/>
</dbReference>
<dbReference type="STRING" id="34508.A0A4U8UMX9"/>
<reference evidence="6 7" key="2">
    <citation type="journal article" date="2019" name="G3 (Bethesda)">
        <title>Hybrid Assembly of the Genome of the Entomopathogenic Nematode Steinernema carpocapsae Identifies the X-Chromosome.</title>
        <authorList>
            <person name="Serra L."/>
            <person name="Macchietto M."/>
            <person name="Macias-Munoz A."/>
            <person name="McGill C.J."/>
            <person name="Rodriguez I.M."/>
            <person name="Rodriguez B."/>
            <person name="Murad R."/>
            <person name="Mortazavi A."/>
        </authorList>
    </citation>
    <scope>NUCLEOTIDE SEQUENCE [LARGE SCALE GENOMIC DNA]</scope>
    <source>
        <strain evidence="6 7">ALL</strain>
    </source>
</reference>
<dbReference type="Proteomes" id="UP000298663">
    <property type="component" value="Chromosome X"/>
</dbReference>
<sequence>MEKEAKDGEKQLQGKDIVVAERRGSGPGSTLNEEDRRGGVGGVTFCNYTGGHLPRKDLNPVCFYIRLTVLLTVTVLASYQVGFVFFHIISSAEYNASTASTLVLLNWDFQALLSVYFLIYWQRKNYLTDIFKLIHIPSGSVGCQKTKHCIRIVFWVFITITGTVLGLFMLQMSMLLLDKHHYLLFDLSVLNVYGNRNLMFLSMVVSCYTFIFWSVAMLIFMSVTIAVYGELWYFNEHLKKLGEDPEKTKDIGDELLHFYRTHCRLSDVVRALDNTFEVYTFAMIGSNIPTTIFTLLALFVSLKVSWMNITFAVPSVVCCLLSLIGLTVIPAKVHSAISEVEKIIYSNKAIWIPYVEKNYQIANVFISHVNQTNLGISVWGFAVVTKPLILTTISLTITYLSFFLQMRSSCDESNCKPRNITELA</sequence>
<feature type="transmembrane region" description="Helical" evidence="5">
    <location>
        <begin position="198"/>
        <end position="228"/>
    </location>
</feature>
<reference evidence="6 7" key="1">
    <citation type="journal article" date="2015" name="Genome Biol.">
        <title>Comparative genomics of Steinernema reveals deeply conserved gene regulatory networks.</title>
        <authorList>
            <person name="Dillman A.R."/>
            <person name="Macchietto M."/>
            <person name="Porter C.F."/>
            <person name="Rogers A."/>
            <person name="Williams B."/>
            <person name="Antoshechkin I."/>
            <person name="Lee M.M."/>
            <person name="Goodwin Z."/>
            <person name="Lu X."/>
            <person name="Lewis E.E."/>
            <person name="Goodrich-Blair H."/>
            <person name="Stock S.P."/>
            <person name="Adams B.J."/>
            <person name="Sternberg P.W."/>
            <person name="Mortazavi A."/>
        </authorList>
    </citation>
    <scope>NUCLEOTIDE SEQUENCE [LARGE SCALE GENOMIC DNA]</scope>
    <source>
        <strain evidence="6 7">ALL</strain>
    </source>
</reference>
<dbReference type="EMBL" id="CM016762">
    <property type="protein sequence ID" value="TMS34009.1"/>
    <property type="molecule type" value="Genomic_DNA"/>
</dbReference>
<keyword evidence="2 5" id="KW-0812">Transmembrane</keyword>
<keyword evidence="3 5" id="KW-1133">Transmembrane helix</keyword>
<keyword evidence="7" id="KW-1185">Reference proteome</keyword>
<evidence type="ECO:0000256" key="5">
    <source>
        <dbReference type="SAM" id="Phobius"/>
    </source>
</evidence>
<gene>
    <name evidence="6" type="ORF">L596_001677</name>
</gene>
<keyword evidence="4 5" id="KW-0472">Membrane</keyword>
<feature type="transmembrane region" description="Helical" evidence="5">
    <location>
        <begin position="63"/>
        <end position="89"/>
    </location>
</feature>
<feature type="transmembrane region" description="Helical" evidence="5">
    <location>
        <begin position="278"/>
        <end position="302"/>
    </location>
</feature>
<dbReference type="PANTHER" id="PTHR34492:SF2">
    <property type="entry name" value="G PROTEIN-COUPLED RECEPTOR"/>
    <property type="match status" value="1"/>
</dbReference>
<feature type="transmembrane region" description="Helical" evidence="5">
    <location>
        <begin position="101"/>
        <end position="121"/>
    </location>
</feature>
<dbReference type="AlphaFoldDB" id="A0A4U8UMX9"/>
<dbReference type="EMBL" id="AZBU02000001">
    <property type="protein sequence ID" value="TMS34009.1"/>
    <property type="molecule type" value="Genomic_DNA"/>
</dbReference>
<evidence type="ECO:0000256" key="2">
    <source>
        <dbReference type="ARBA" id="ARBA00022692"/>
    </source>
</evidence>
<proteinExistence type="predicted"/>